<keyword evidence="1" id="KW-0812">Transmembrane</keyword>
<proteinExistence type="evidence at transcript level"/>
<feature type="transmembrane region" description="Helical" evidence="1">
    <location>
        <begin position="6"/>
        <end position="26"/>
    </location>
</feature>
<dbReference type="AlphaFoldDB" id="C0PBH0"/>
<protein>
    <submittedName>
        <fullName evidence="2">Uncharacterized protein</fullName>
    </submittedName>
</protein>
<dbReference type="EMBL" id="BT065639">
    <property type="protein sequence ID" value="ACN31515.1"/>
    <property type="molecule type" value="mRNA"/>
</dbReference>
<reference evidence="2" key="1">
    <citation type="journal article" date="2009" name="PLoS Genet.">
        <title>Sequencing, mapping, and analysis of 27,455 maize full-length cDNAs.</title>
        <authorList>
            <person name="Soderlund C."/>
            <person name="Descour A."/>
            <person name="Kudrna D."/>
            <person name="Bomhoff M."/>
            <person name="Boyd L."/>
            <person name="Currie J."/>
            <person name="Angelova A."/>
            <person name="Collura K."/>
            <person name="Wissotski M."/>
            <person name="Ashley E."/>
            <person name="Morrow D."/>
            <person name="Fernandes J."/>
            <person name="Walbot V."/>
            <person name="Yu Y."/>
        </authorList>
    </citation>
    <scope>NUCLEOTIDE SEQUENCE</scope>
    <source>
        <strain evidence="2">B73</strain>
    </source>
</reference>
<accession>C0PBH0</accession>
<evidence type="ECO:0000256" key="1">
    <source>
        <dbReference type="SAM" id="Phobius"/>
    </source>
</evidence>
<keyword evidence="1" id="KW-1133">Transmembrane helix</keyword>
<sequence length="100" mass="12150">MHLPCFWFYLIFSFTCFIVGGTEFCVSQETSRLTSLFLVFMPTTQDNTATPMELEDFISFDWIWMRWTLLVRRERECMAWEEHIFVHPFHESCYLPCQIM</sequence>
<name>C0PBH0_MAIZE</name>
<evidence type="ECO:0000313" key="2">
    <source>
        <dbReference type="EMBL" id="ACN31515.1"/>
    </source>
</evidence>
<keyword evidence="1" id="KW-0472">Membrane</keyword>
<organism evidence="2">
    <name type="scientific">Zea mays</name>
    <name type="common">Maize</name>
    <dbReference type="NCBI Taxonomy" id="4577"/>
    <lineage>
        <taxon>Eukaryota</taxon>
        <taxon>Viridiplantae</taxon>
        <taxon>Streptophyta</taxon>
        <taxon>Embryophyta</taxon>
        <taxon>Tracheophyta</taxon>
        <taxon>Spermatophyta</taxon>
        <taxon>Magnoliopsida</taxon>
        <taxon>Liliopsida</taxon>
        <taxon>Poales</taxon>
        <taxon>Poaceae</taxon>
        <taxon>PACMAD clade</taxon>
        <taxon>Panicoideae</taxon>
        <taxon>Andropogonodae</taxon>
        <taxon>Andropogoneae</taxon>
        <taxon>Tripsacinae</taxon>
        <taxon>Zea</taxon>
    </lineage>
</organism>